<dbReference type="PROSITE" id="PS50911">
    <property type="entry name" value="CHAP"/>
    <property type="match status" value="1"/>
</dbReference>
<dbReference type="Gene3D" id="1.10.530.10">
    <property type="match status" value="1"/>
</dbReference>
<dbReference type="EMBL" id="CP047616">
    <property type="protein sequence ID" value="QIW54322.1"/>
    <property type="molecule type" value="Genomic_DNA"/>
</dbReference>
<feature type="domain" description="Peptidase C51" evidence="1">
    <location>
        <begin position="222"/>
        <end position="350"/>
    </location>
</feature>
<reference evidence="2 3" key="1">
    <citation type="submission" date="2019-12" db="EMBL/GenBank/DDBJ databases">
        <title>Whole genome sequences of Lactococcus raffinolactis strains isolated from sewage.</title>
        <authorList>
            <person name="Ybazeta G."/>
            <person name="Ross M."/>
            <person name="Brabant-Kirwan D."/>
            <person name="Saleh M."/>
            <person name="Dillon J.A."/>
            <person name="Splinter K."/>
            <person name="Nokhbeh R."/>
        </authorList>
    </citation>
    <scope>NUCLEOTIDE SEQUENCE [LARGE SCALE GENOMIC DNA]</scope>
    <source>
        <strain evidence="2 3">Lr_19_5</strain>
    </source>
</reference>
<dbReference type="InterPro" id="IPR038765">
    <property type="entry name" value="Papain-like_cys_pep_sf"/>
</dbReference>
<dbReference type="SUPFAM" id="SSF54001">
    <property type="entry name" value="Cysteine proteinases"/>
    <property type="match status" value="1"/>
</dbReference>
<gene>
    <name evidence="2" type="ORF">GU336_09305</name>
</gene>
<dbReference type="Proteomes" id="UP000501945">
    <property type="component" value="Chromosome"/>
</dbReference>
<dbReference type="Pfam" id="PF05257">
    <property type="entry name" value="CHAP"/>
    <property type="match status" value="1"/>
</dbReference>
<evidence type="ECO:0000313" key="3">
    <source>
        <dbReference type="Proteomes" id="UP000501945"/>
    </source>
</evidence>
<sequence length="352" mass="38210">MKKIKRRLAILSLSFLAFILFLVMIVGGSASGDSEGFSSSAGGLNLTAKDLATKANVSEEKAQNIIDIASHLLSKERFTLQGTSGALAVAERESGFDPEAVNDSGGVAGIFQWSGWSNNINGNRWAQAESRTLTMDVELKLVSTELNSAYKKTKDLVSISEDSKQASLDWSLYYEGVALSDGQTKADELQNNAQKWYDLLKDYVGFEDDAKDVAGVMSTKIPNGWEIDTPYNGQAYEGSNAYPEGQCTWYVYNRAYQVGVKFDSYMGNGGAWSGKSGYTVSHEPKAHSALSFLPGQAGADVTYGHVAFVEAVKDDGSILISEMNVTGVARLTVSYRVFSADDAKKFWFVEGK</sequence>
<evidence type="ECO:0000259" key="1">
    <source>
        <dbReference type="PROSITE" id="PS50911"/>
    </source>
</evidence>
<accession>A0A6H0UEV6</accession>
<dbReference type="RefSeq" id="WP_167838929.1">
    <property type="nucleotide sequence ID" value="NZ_CP047616.1"/>
</dbReference>
<protein>
    <submittedName>
        <fullName evidence="2">CHAP domain-containing protein</fullName>
    </submittedName>
</protein>
<dbReference type="AlphaFoldDB" id="A0A6H0UEV6"/>
<evidence type="ECO:0000313" key="2">
    <source>
        <dbReference type="EMBL" id="QIW54322.1"/>
    </source>
</evidence>
<dbReference type="InterPro" id="IPR007921">
    <property type="entry name" value="CHAP_dom"/>
</dbReference>
<dbReference type="Gene3D" id="3.90.1720.10">
    <property type="entry name" value="endopeptidase domain like (from Nostoc punctiforme)"/>
    <property type="match status" value="1"/>
</dbReference>
<dbReference type="Pfam" id="PF18013">
    <property type="entry name" value="Phage_lysozyme2"/>
    <property type="match status" value="1"/>
</dbReference>
<dbReference type="InterPro" id="IPR041219">
    <property type="entry name" value="Phage_lysozyme2"/>
</dbReference>
<proteinExistence type="predicted"/>
<name>A0A6H0UEV6_9LACT</name>
<organism evidence="2 3">
    <name type="scientific">Pseudolactococcus raffinolactis</name>
    <dbReference type="NCBI Taxonomy" id="1366"/>
    <lineage>
        <taxon>Bacteria</taxon>
        <taxon>Bacillati</taxon>
        <taxon>Bacillota</taxon>
        <taxon>Bacilli</taxon>
        <taxon>Lactobacillales</taxon>
        <taxon>Streptococcaceae</taxon>
        <taxon>Pseudolactococcus</taxon>
    </lineage>
</organism>